<dbReference type="Proteomes" id="UP000247454">
    <property type="component" value="Unassembled WGS sequence"/>
</dbReference>
<feature type="region of interest" description="Disordered" evidence="1">
    <location>
        <begin position="1"/>
        <end position="47"/>
    </location>
</feature>
<sequence>MGVVMAALNLHHPHPALRATLPARGRENRPPKESNPRQPIRADIRNA</sequence>
<accession>A0A318T7T6</accession>
<name>A0A318T7T6_9HYPH</name>
<evidence type="ECO:0000313" key="3">
    <source>
        <dbReference type="Proteomes" id="UP000247454"/>
    </source>
</evidence>
<dbReference type="EMBL" id="QJTF01000006">
    <property type="protein sequence ID" value="PYE88645.1"/>
    <property type="molecule type" value="Genomic_DNA"/>
</dbReference>
<organism evidence="2 3">
    <name type="scientific">Phyllobacterium leguminum</name>
    <dbReference type="NCBI Taxonomy" id="314237"/>
    <lineage>
        <taxon>Bacteria</taxon>
        <taxon>Pseudomonadati</taxon>
        <taxon>Pseudomonadota</taxon>
        <taxon>Alphaproteobacteria</taxon>
        <taxon>Hyphomicrobiales</taxon>
        <taxon>Phyllobacteriaceae</taxon>
        <taxon>Phyllobacterium</taxon>
    </lineage>
</organism>
<evidence type="ECO:0000313" key="2">
    <source>
        <dbReference type="EMBL" id="PYE88645.1"/>
    </source>
</evidence>
<dbReference type="AlphaFoldDB" id="A0A318T7T6"/>
<feature type="compositionally biased region" description="Basic and acidic residues" evidence="1">
    <location>
        <begin position="24"/>
        <end position="47"/>
    </location>
</feature>
<proteinExistence type="predicted"/>
<comment type="caution">
    <text evidence="2">The sequence shown here is derived from an EMBL/GenBank/DDBJ whole genome shotgun (WGS) entry which is preliminary data.</text>
</comment>
<evidence type="ECO:0000256" key="1">
    <source>
        <dbReference type="SAM" id="MobiDB-lite"/>
    </source>
</evidence>
<keyword evidence="3" id="KW-1185">Reference proteome</keyword>
<protein>
    <submittedName>
        <fullName evidence="2">Uncharacterized protein</fullName>
    </submittedName>
</protein>
<reference evidence="2 3" key="1">
    <citation type="submission" date="2018-06" db="EMBL/GenBank/DDBJ databases">
        <title>Genomic Encyclopedia of Type Strains, Phase III (KMG-III): the genomes of soil and plant-associated and newly described type strains.</title>
        <authorList>
            <person name="Whitman W."/>
        </authorList>
    </citation>
    <scope>NUCLEOTIDE SEQUENCE [LARGE SCALE GENOMIC DNA]</scope>
    <source>
        <strain evidence="2 3">ORS 1419</strain>
    </source>
</reference>
<gene>
    <name evidence="2" type="ORF">C7477_10614</name>
</gene>